<dbReference type="Pfam" id="PF03780">
    <property type="entry name" value="Asp23"/>
    <property type="match status" value="1"/>
</dbReference>
<gene>
    <name evidence="3" type="ordered locus">Toce_1313</name>
</gene>
<dbReference type="KEGG" id="toc:Toce_1313"/>
<keyword evidence="2" id="KW-1133">Transmembrane helix</keyword>
<dbReference type="AlphaFoldDB" id="D9S3U1"/>
<protein>
    <recommendedName>
        <fullName evidence="5">Alkaline shock response membrane anchor protein AmaP</fullName>
    </recommendedName>
</protein>
<evidence type="ECO:0000256" key="2">
    <source>
        <dbReference type="SAM" id="Phobius"/>
    </source>
</evidence>
<feature type="transmembrane region" description="Helical" evidence="2">
    <location>
        <begin position="7"/>
        <end position="27"/>
    </location>
</feature>
<dbReference type="eggNOG" id="COG1302">
    <property type="taxonomic scope" value="Bacteria"/>
</dbReference>
<keyword evidence="2" id="KW-0812">Transmembrane</keyword>
<dbReference type="HOGENOM" id="CLU_120389_1_0_9"/>
<sequence>MKLYDRVIIALISLITAVISAVVILFSVKAFSLDLLWTRLQYFYGRWEIGMVGGIFFILSLGFLLSGLRNRKAEEALISSGELGNVNISFNAVENLILKVTRDKEKIKDVKVKIRQKGDSLSVVLKIVVVPDVKIPELTAELQKAVKDYVESMAGITIKDVSINVENIAGQYKQKVK</sequence>
<dbReference type="OrthoDB" id="1679795at2"/>
<reference evidence="3 4" key="1">
    <citation type="journal article" date="2010" name="Stand. Genomic Sci.">
        <title>Complete genome sequence of Thermosediminibacter oceani type strain (JW/IW-1228P).</title>
        <authorList>
            <person name="Pitluck S."/>
            <person name="Yasawong M."/>
            <person name="Munk C."/>
            <person name="Nolan M."/>
            <person name="Lapidus A."/>
            <person name="Lucas S."/>
            <person name="Glavina Del Rio T."/>
            <person name="Tice H."/>
            <person name="Cheng J.F."/>
            <person name="Bruce D."/>
            <person name="Detter C."/>
            <person name="Tapia R."/>
            <person name="Han C."/>
            <person name="Goodwin L."/>
            <person name="Liolios K."/>
            <person name="Ivanova N."/>
            <person name="Mavromatis K."/>
            <person name="Mikhailova N."/>
            <person name="Pati A."/>
            <person name="Chen A."/>
            <person name="Palaniappan K."/>
            <person name="Land M."/>
            <person name="Hauser L."/>
            <person name="Chang Y.J."/>
            <person name="Jeffries C.D."/>
            <person name="Rohde M."/>
            <person name="Spring S."/>
            <person name="Sikorski J."/>
            <person name="Goker M."/>
            <person name="Woyke T."/>
            <person name="Bristow J."/>
            <person name="Eisen J.A."/>
            <person name="Markowitz V."/>
            <person name="Hugenholtz P."/>
            <person name="Kyrpides N.C."/>
            <person name="Klenk H.P."/>
        </authorList>
    </citation>
    <scope>NUCLEOTIDE SEQUENCE [LARGE SCALE GENOMIC DNA]</scope>
    <source>
        <strain evidence="4">ATCC BAA-1034 / DSM 16646 / JW/IW-1228P</strain>
    </source>
</reference>
<keyword evidence="2" id="KW-0472">Membrane</keyword>
<dbReference type="InterPro" id="IPR005531">
    <property type="entry name" value="Asp23"/>
</dbReference>
<dbReference type="RefSeq" id="WP_013276102.1">
    <property type="nucleotide sequence ID" value="NC_014377.1"/>
</dbReference>
<dbReference type="NCBIfam" id="NF033218">
    <property type="entry name" value="anchor_AmaP"/>
    <property type="match status" value="1"/>
</dbReference>
<dbReference type="STRING" id="555079.Toce_1313"/>
<name>D9S3U1_THEOJ</name>
<comment type="similarity">
    <text evidence="1">Belongs to the asp23 family.</text>
</comment>
<organism evidence="3 4">
    <name type="scientific">Thermosediminibacter oceani (strain ATCC BAA-1034 / DSM 16646 / JW/IW-1228P)</name>
    <dbReference type="NCBI Taxonomy" id="555079"/>
    <lineage>
        <taxon>Bacteria</taxon>
        <taxon>Bacillati</taxon>
        <taxon>Bacillota</taxon>
        <taxon>Clostridia</taxon>
        <taxon>Thermosediminibacterales</taxon>
        <taxon>Thermosediminibacteraceae</taxon>
        <taxon>Thermosediminibacter</taxon>
    </lineage>
</organism>
<dbReference type="EMBL" id="CP002131">
    <property type="protein sequence ID" value="ADL08068.1"/>
    <property type="molecule type" value="Genomic_DNA"/>
</dbReference>
<keyword evidence="4" id="KW-1185">Reference proteome</keyword>
<feature type="transmembrane region" description="Helical" evidence="2">
    <location>
        <begin position="47"/>
        <end position="68"/>
    </location>
</feature>
<accession>D9S3U1</accession>
<evidence type="ECO:0008006" key="5">
    <source>
        <dbReference type="Google" id="ProtNLM"/>
    </source>
</evidence>
<evidence type="ECO:0000256" key="1">
    <source>
        <dbReference type="ARBA" id="ARBA00005721"/>
    </source>
</evidence>
<evidence type="ECO:0000313" key="3">
    <source>
        <dbReference type="EMBL" id="ADL08068.1"/>
    </source>
</evidence>
<evidence type="ECO:0000313" key="4">
    <source>
        <dbReference type="Proteomes" id="UP000000272"/>
    </source>
</evidence>
<dbReference type="Proteomes" id="UP000000272">
    <property type="component" value="Chromosome"/>
</dbReference>
<proteinExistence type="inferred from homology"/>